<feature type="compositionally biased region" description="Pro residues" evidence="1">
    <location>
        <begin position="353"/>
        <end position="363"/>
    </location>
</feature>
<keyword evidence="2" id="KW-0687">Ribonucleoprotein</keyword>
<feature type="region of interest" description="Disordered" evidence="1">
    <location>
        <begin position="432"/>
        <end position="455"/>
    </location>
</feature>
<feature type="region of interest" description="Disordered" evidence="1">
    <location>
        <begin position="56"/>
        <end position="85"/>
    </location>
</feature>
<evidence type="ECO:0000256" key="1">
    <source>
        <dbReference type="SAM" id="MobiDB-lite"/>
    </source>
</evidence>
<dbReference type="EMBL" id="CAXAMM010015313">
    <property type="protein sequence ID" value="CAK9036020.1"/>
    <property type="molecule type" value="Genomic_DNA"/>
</dbReference>
<dbReference type="GO" id="GO:0005840">
    <property type="term" value="C:ribosome"/>
    <property type="evidence" value="ECO:0007669"/>
    <property type="project" value="UniProtKB-KW"/>
</dbReference>
<accession>A0ABP0LCG7</accession>
<sequence>MGLGTLKSLAHSDSLPCHWSEPSAFGEAHAWWRPTSAYSSSKVKLRHLSAFQGDLQRYGQGGYGQPPQQGAPDDYDADADDDPAAEETRAEKEEVLNETLGKAKQVLDVMKRVDIETDASKAQLVEIGAKAIDFKARFRFRNAAAAANTAQEIASHPGEVNQLLSKLSEDAQELQDLMNFTKVGKPFRFRQHLIKLAGDAERASQLMGVKLDKLAEALRMMKHAGGEYVDLTDGEGEVEAPTPAPEDAVQQGGQQHQMDEYGGQEQLGMVGPQAGALHGMPGDVSNPDMAQNAQQMVLEEKMQAAEEAAMSGVTATKEDEQASAEEMESAMEDATWSVDVLPQPQPSDVEPQEPAPAGVPPLPVSETSSGCACDATAKCALQGQPFTWCRIGAEEEPTCSKLEAAQDPTGRNHALGVQGRMWDYCVPPASEAAGHEADANQQQVQQPEKEQTTHVGCECAPRPDVLEKYMEDPLFHNMETGDIDLEKVPFKDRITVEAMQKYLQEGGDLCQQTPSSGQFLACPAAKDCAGSNVAGPGGALPSGWFSGVSGKSWDFCAPSPMQPEQAEEAQHVVGQNGAYGAYEQNSGYNAYGGMPMHMQYQLAPVEMCIVLPPLLKSAAFASKRCLGKEFL</sequence>
<dbReference type="Proteomes" id="UP001642464">
    <property type="component" value="Unassembled WGS sequence"/>
</dbReference>
<keyword evidence="2" id="KW-0689">Ribosomal protein</keyword>
<gene>
    <name evidence="2" type="ORF">SCF082_LOCUS21543</name>
</gene>
<comment type="caution">
    <text evidence="2">The sequence shown here is derived from an EMBL/GenBank/DDBJ whole genome shotgun (WGS) entry which is preliminary data.</text>
</comment>
<evidence type="ECO:0000313" key="3">
    <source>
        <dbReference type="Proteomes" id="UP001642464"/>
    </source>
</evidence>
<name>A0ABP0LCG7_9DINO</name>
<organism evidence="2 3">
    <name type="scientific">Durusdinium trenchii</name>
    <dbReference type="NCBI Taxonomy" id="1381693"/>
    <lineage>
        <taxon>Eukaryota</taxon>
        <taxon>Sar</taxon>
        <taxon>Alveolata</taxon>
        <taxon>Dinophyceae</taxon>
        <taxon>Suessiales</taxon>
        <taxon>Symbiodiniaceae</taxon>
        <taxon>Durusdinium</taxon>
    </lineage>
</organism>
<protein>
    <submittedName>
        <fullName evidence="2">60S ribosomal protein L22 1</fullName>
    </submittedName>
</protein>
<feature type="region of interest" description="Disordered" evidence="1">
    <location>
        <begin position="235"/>
        <end position="258"/>
    </location>
</feature>
<evidence type="ECO:0000313" key="2">
    <source>
        <dbReference type="EMBL" id="CAK9036020.1"/>
    </source>
</evidence>
<feature type="compositionally biased region" description="Acidic residues" evidence="1">
    <location>
        <begin position="73"/>
        <end position="85"/>
    </location>
</feature>
<feature type="region of interest" description="Disordered" evidence="1">
    <location>
        <begin position="340"/>
        <end position="367"/>
    </location>
</feature>
<keyword evidence="3" id="KW-1185">Reference proteome</keyword>
<reference evidence="2 3" key="1">
    <citation type="submission" date="2024-02" db="EMBL/GenBank/DDBJ databases">
        <authorList>
            <person name="Chen Y."/>
            <person name="Shah S."/>
            <person name="Dougan E. K."/>
            <person name="Thang M."/>
            <person name="Chan C."/>
        </authorList>
    </citation>
    <scope>NUCLEOTIDE SEQUENCE [LARGE SCALE GENOMIC DNA]</scope>
</reference>
<proteinExistence type="predicted"/>